<feature type="domain" description="SCP" evidence="2">
    <location>
        <begin position="73"/>
        <end position="188"/>
    </location>
</feature>
<proteinExistence type="predicted"/>
<dbReference type="SUPFAM" id="SSF55797">
    <property type="entry name" value="PR-1-like"/>
    <property type="match status" value="1"/>
</dbReference>
<dbReference type="PANTHER" id="PTHR31157">
    <property type="entry name" value="SCP DOMAIN-CONTAINING PROTEIN"/>
    <property type="match status" value="1"/>
</dbReference>
<dbReference type="Proteomes" id="UP000315343">
    <property type="component" value="Unassembled WGS sequence"/>
</dbReference>
<feature type="chain" id="PRO_5021960335" evidence="1">
    <location>
        <begin position="23"/>
        <end position="193"/>
    </location>
</feature>
<accession>A0A562JHE9</accession>
<dbReference type="OrthoDB" id="9783944at2"/>
<keyword evidence="1" id="KW-0732">Signal</keyword>
<dbReference type="CDD" id="cd05379">
    <property type="entry name" value="CAP_bacterial"/>
    <property type="match status" value="1"/>
</dbReference>
<evidence type="ECO:0000256" key="1">
    <source>
        <dbReference type="SAM" id="SignalP"/>
    </source>
</evidence>
<sequence length="193" mass="21372">MKKVSAFALTLVLALTPVQALAFSNFNWNDFNPNNFNLDNFYNFNTTEPSANPSADPSVVPSSSSSYEKRVAELVNVERQKNGLSALSFNTKISDVARLKSKDMADNNYFAHQSPTYGMAGDMLLKYGVTYSAWGENIASGQDTPEEVVSQWMGSPSHRANILSPEFIYIGVGYWTDASGKTFWTQMFTGDDK</sequence>
<dbReference type="RefSeq" id="WP_145080337.1">
    <property type="nucleotide sequence ID" value="NZ_JAYFNS010000007.1"/>
</dbReference>
<gene>
    <name evidence="3" type="ORF">LY60_00832</name>
</gene>
<protein>
    <submittedName>
        <fullName evidence="3">Putative YkwD family protein</fullName>
    </submittedName>
</protein>
<dbReference type="InterPro" id="IPR014044">
    <property type="entry name" value="CAP_dom"/>
</dbReference>
<name>A0A562JHE9_9FIRM</name>
<feature type="signal peptide" evidence="1">
    <location>
        <begin position="1"/>
        <end position="22"/>
    </location>
</feature>
<dbReference type="EMBL" id="VLKH01000002">
    <property type="protein sequence ID" value="TWH82531.1"/>
    <property type="molecule type" value="Genomic_DNA"/>
</dbReference>
<keyword evidence="4" id="KW-1185">Reference proteome</keyword>
<comment type="caution">
    <text evidence="3">The sequence shown here is derived from an EMBL/GenBank/DDBJ whole genome shotgun (WGS) entry which is preliminary data.</text>
</comment>
<dbReference type="Gene3D" id="3.40.33.10">
    <property type="entry name" value="CAP"/>
    <property type="match status" value="1"/>
</dbReference>
<evidence type="ECO:0000313" key="4">
    <source>
        <dbReference type="Proteomes" id="UP000315343"/>
    </source>
</evidence>
<dbReference type="InterPro" id="IPR035940">
    <property type="entry name" value="CAP_sf"/>
</dbReference>
<evidence type="ECO:0000259" key="2">
    <source>
        <dbReference type="Pfam" id="PF00188"/>
    </source>
</evidence>
<evidence type="ECO:0000313" key="3">
    <source>
        <dbReference type="EMBL" id="TWH82531.1"/>
    </source>
</evidence>
<dbReference type="AlphaFoldDB" id="A0A562JHE9"/>
<reference evidence="3 4" key="1">
    <citation type="submission" date="2019-07" db="EMBL/GenBank/DDBJ databases">
        <title>Genomic Encyclopedia of Type Strains, Phase I: the one thousand microbial genomes (KMG-I) project.</title>
        <authorList>
            <person name="Kyrpides N."/>
        </authorList>
    </citation>
    <scope>NUCLEOTIDE SEQUENCE [LARGE SCALE GENOMIC DNA]</scope>
    <source>
        <strain evidence="3 4">DSM 13558</strain>
    </source>
</reference>
<dbReference type="PANTHER" id="PTHR31157:SF1">
    <property type="entry name" value="SCP DOMAIN-CONTAINING PROTEIN"/>
    <property type="match status" value="1"/>
</dbReference>
<dbReference type="Pfam" id="PF00188">
    <property type="entry name" value="CAP"/>
    <property type="match status" value="1"/>
</dbReference>
<organism evidence="3 4">
    <name type="scientific">Sedimentibacter saalensis</name>
    <dbReference type="NCBI Taxonomy" id="130788"/>
    <lineage>
        <taxon>Bacteria</taxon>
        <taxon>Bacillati</taxon>
        <taxon>Bacillota</taxon>
        <taxon>Tissierellia</taxon>
        <taxon>Sedimentibacter</taxon>
    </lineage>
</organism>